<sequence length="340" mass="35864">MLDGEKVPHSQLPIALLGAGSWGSALAILIARNGRDVILWSHDVAQVALMQEQRRNAAFLPDIAFPDRLSVNADLRQVLEICGDIMVAVPSEAFRAVLALCRPVMRVDARLSWATKGFDPGSGKLLHQVAAEVCGDEVPFAVVSGPSFAHEVAVGLPTALTVASSDAQFSQDLSDVLCNDCFRAYRSNDVVGVEVGGAVKNVLAIAAGISDGLGFGANARAALITRGLAEITRLGVELGGQADTFTGLAGLGDLVLTCTDDQSRNRRMGLALAQGESLQQALLSIGQAVEGVQTAKEVLLLARQCGVEMPIAEQVYRVLYEGCSPRDAVSALFERAQKTE</sequence>
<dbReference type="Pfam" id="PF01210">
    <property type="entry name" value="NAD_Gly3P_dh_N"/>
    <property type="match status" value="1"/>
</dbReference>
<evidence type="ECO:0000256" key="3">
    <source>
        <dbReference type="ARBA" id="ARBA00023027"/>
    </source>
</evidence>
<dbReference type="PANTHER" id="PTHR11728:SF1">
    <property type="entry name" value="GLYCEROL-3-PHOSPHATE DEHYDROGENASE [NAD(+)] 2, CHLOROPLASTIC"/>
    <property type="match status" value="1"/>
</dbReference>
<dbReference type="PIRSF" id="PIRSF000114">
    <property type="entry name" value="Glycerol-3-P_dh"/>
    <property type="match status" value="1"/>
</dbReference>
<dbReference type="GO" id="GO:0005829">
    <property type="term" value="C:cytosol"/>
    <property type="evidence" value="ECO:0007669"/>
    <property type="project" value="TreeGrafter"/>
</dbReference>
<evidence type="ECO:0000256" key="1">
    <source>
        <dbReference type="ARBA" id="ARBA00011009"/>
    </source>
</evidence>
<keyword evidence="2 6" id="KW-0560">Oxidoreductase</keyword>
<dbReference type="PRINTS" id="PR00077">
    <property type="entry name" value="GPDHDRGNASE"/>
</dbReference>
<dbReference type="Gene3D" id="3.40.50.720">
    <property type="entry name" value="NAD(P)-binding Rossmann-like Domain"/>
    <property type="match status" value="1"/>
</dbReference>
<feature type="domain" description="Glycerol-3-phosphate dehydrogenase NAD-dependent N-terminal" evidence="4">
    <location>
        <begin position="14"/>
        <end position="169"/>
    </location>
</feature>
<dbReference type="FunFam" id="1.10.1040.10:FF:000001">
    <property type="entry name" value="Glycerol-3-phosphate dehydrogenase [NAD(P)+]"/>
    <property type="match status" value="1"/>
</dbReference>
<keyword evidence="3" id="KW-0520">NAD</keyword>
<name>A0A3B0Z0J4_9ZZZZ</name>
<dbReference type="GO" id="GO:0005975">
    <property type="term" value="P:carbohydrate metabolic process"/>
    <property type="evidence" value="ECO:0007669"/>
    <property type="project" value="InterPro"/>
</dbReference>
<dbReference type="GO" id="GO:0051287">
    <property type="term" value="F:NAD binding"/>
    <property type="evidence" value="ECO:0007669"/>
    <property type="project" value="InterPro"/>
</dbReference>
<evidence type="ECO:0000313" key="6">
    <source>
        <dbReference type="EMBL" id="VAW86835.1"/>
    </source>
</evidence>
<dbReference type="HAMAP" id="MF_00394">
    <property type="entry name" value="NAD_Glyc3P_dehydrog"/>
    <property type="match status" value="1"/>
</dbReference>
<dbReference type="GO" id="GO:0046474">
    <property type="term" value="P:glycerophospholipid biosynthetic process"/>
    <property type="evidence" value="ECO:0007669"/>
    <property type="project" value="TreeGrafter"/>
</dbReference>
<dbReference type="SUPFAM" id="SSF51735">
    <property type="entry name" value="NAD(P)-binding Rossmann-fold domains"/>
    <property type="match status" value="1"/>
</dbReference>
<dbReference type="NCBIfam" id="NF000942">
    <property type="entry name" value="PRK00094.1-4"/>
    <property type="match status" value="1"/>
</dbReference>
<comment type="similarity">
    <text evidence="1">Belongs to the NAD-dependent glycerol-3-phosphate dehydrogenase family.</text>
</comment>
<accession>A0A3B0Z0J4</accession>
<evidence type="ECO:0000259" key="5">
    <source>
        <dbReference type="Pfam" id="PF07479"/>
    </source>
</evidence>
<dbReference type="InterPro" id="IPR008927">
    <property type="entry name" value="6-PGluconate_DH-like_C_sf"/>
</dbReference>
<dbReference type="PROSITE" id="PS00957">
    <property type="entry name" value="NAD_G3PDH"/>
    <property type="match status" value="1"/>
</dbReference>
<dbReference type="Pfam" id="PF07479">
    <property type="entry name" value="NAD_Gly3P_dh_C"/>
    <property type="match status" value="1"/>
</dbReference>
<dbReference type="SUPFAM" id="SSF48179">
    <property type="entry name" value="6-phosphogluconate dehydrogenase C-terminal domain-like"/>
    <property type="match status" value="1"/>
</dbReference>
<organism evidence="6">
    <name type="scientific">hydrothermal vent metagenome</name>
    <dbReference type="NCBI Taxonomy" id="652676"/>
    <lineage>
        <taxon>unclassified sequences</taxon>
        <taxon>metagenomes</taxon>
        <taxon>ecological metagenomes</taxon>
    </lineage>
</organism>
<dbReference type="NCBIfam" id="NF000940">
    <property type="entry name" value="PRK00094.1-2"/>
    <property type="match status" value="1"/>
</dbReference>
<dbReference type="InterPro" id="IPR011128">
    <property type="entry name" value="G3P_DH_NAD-dep_N"/>
</dbReference>
<dbReference type="InterPro" id="IPR006109">
    <property type="entry name" value="G3P_DH_NAD-dep_C"/>
</dbReference>
<dbReference type="GO" id="GO:0046168">
    <property type="term" value="P:glycerol-3-phosphate catabolic process"/>
    <property type="evidence" value="ECO:0007669"/>
    <property type="project" value="InterPro"/>
</dbReference>
<evidence type="ECO:0000259" key="4">
    <source>
        <dbReference type="Pfam" id="PF01210"/>
    </source>
</evidence>
<feature type="domain" description="Glycerol-3-phosphate dehydrogenase NAD-dependent C-terminal" evidence="5">
    <location>
        <begin position="189"/>
        <end position="329"/>
    </location>
</feature>
<dbReference type="GO" id="GO:0047952">
    <property type="term" value="F:glycerol-3-phosphate dehydrogenase [NAD(P)+] activity"/>
    <property type="evidence" value="ECO:0007669"/>
    <property type="project" value="UniProtKB-EC"/>
</dbReference>
<proteinExistence type="inferred from homology"/>
<dbReference type="EC" id="1.1.1.94" evidence="6"/>
<dbReference type="PANTHER" id="PTHR11728">
    <property type="entry name" value="GLYCEROL-3-PHOSPHATE DEHYDROGENASE"/>
    <property type="match status" value="1"/>
</dbReference>
<dbReference type="InterPro" id="IPR006168">
    <property type="entry name" value="G3P_DH_NAD-dep"/>
</dbReference>
<dbReference type="EMBL" id="UOFQ01000054">
    <property type="protein sequence ID" value="VAW86835.1"/>
    <property type="molecule type" value="Genomic_DNA"/>
</dbReference>
<dbReference type="AlphaFoldDB" id="A0A3B0Z0J4"/>
<evidence type="ECO:0000256" key="2">
    <source>
        <dbReference type="ARBA" id="ARBA00023002"/>
    </source>
</evidence>
<gene>
    <name evidence="6" type="ORF">MNBD_GAMMA17-730</name>
</gene>
<reference evidence="6" key="1">
    <citation type="submission" date="2018-06" db="EMBL/GenBank/DDBJ databases">
        <authorList>
            <person name="Zhirakovskaya E."/>
        </authorList>
    </citation>
    <scope>NUCLEOTIDE SEQUENCE</scope>
</reference>
<dbReference type="Gene3D" id="1.10.1040.10">
    <property type="entry name" value="N-(1-d-carboxylethyl)-l-norvaline Dehydrogenase, domain 2"/>
    <property type="match status" value="1"/>
</dbReference>
<dbReference type="InterPro" id="IPR036291">
    <property type="entry name" value="NAD(P)-bd_dom_sf"/>
</dbReference>
<dbReference type="FunFam" id="3.40.50.720:FF:000019">
    <property type="entry name" value="Glycerol-3-phosphate dehydrogenase [NAD(P)+]"/>
    <property type="match status" value="1"/>
</dbReference>
<dbReference type="InterPro" id="IPR013328">
    <property type="entry name" value="6PGD_dom2"/>
</dbReference>
<protein>
    <submittedName>
        <fullName evidence="6">Glycerol-3-phosphate dehydrogenase [NAD(P)+]</fullName>
        <ecNumber evidence="6">1.1.1.94</ecNumber>
    </submittedName>
</protein>